<dbReference type="InterPro" id="IPR050801">
    <property type="entry name" value="Ca-Dep_Lectins_ImmuneDev"/>
</dbReference>
<dbReference type="PANTHER" id="PTHR22801">
    <property type="entry name" value="LITHOSTATHINE"/>
    <property type="match status" value="1"/>
</dbReference>
<dbReference type="EMBL" id="CAXKWB010026705">
    <property type="protein sequence ID" value="CAL4130454.1"/>
    <property type="molecule type" value="Genomic_DNA"/>
</dbReference>
<sequence length="321" mass="36285">MAVRETEDFSSGDGGETHKTDLGTTLNEFKLDAIIKSHHRVENKIIQLRKDNHVQMQTLVSAVNQSALSLSMLAETAKRTRDLLTIIAETLTSIKDMMTEKMSLLPFSGSGIGKVSKSVVSTTIKNTEICDPPYFQVGHECFLSLDTWMPWSKARNFCQSNGSDLAQPSDLPALRDYLHNHNKSYDYWIGGTDKQREDTWEWLSGKPVPDAWMEGRPRLNADFNCLDFQSSKDPSLSDYDCKDSQRFICQKNITLLEEKRDDDQVNINIFPKVIQGLVSYITNSSNQYQNEKPINKTKTVGNEVINQLNTKDDNTSTTGKT</sequence>
<evidence type="ECO:0000256" key="1">
    <source>
        <dbReference type="SAM" id="MobiDB-lite"/>
    </source>
</evidence>
<dbReference type="InterPro" id="IPR016186">
    <property type="entry name" value="C-type_lectin-like/link_sf"/>
</dbReference>
<dbReference type="InterPro" id="IPR016187">
    <property type="entry name" value="CTDL_fold"/>
</dbReference>
<dbReference type="SUPFAM" id="SSF56436">
    <property type="entry name" value="C-type lectin-like"/>
    <property type="match status" value="1"/>
</dbReference>
<proteinExistence type="predicted"/>
<dbReference type="Pfam" id="PF00059">
    <property type="entry name" value="Lectin_C"/>
    <property type="match status" value="1"/>
</dbReference>
<dbReference type="InterPro" id="IPR001304">
    <property type="entry name" value="C-type_lectin-like"/>
</dbReference>
<comment type="caution">
    <text evidence="3">The sequence shown here is derived from an EMBL/GenBank/DDBJ whole genome shotgun (WGS) entry which is preliminary data.</text>
</comment>
<dbReference type="PANTHER" id="PTHR22801:SF63">
    <property type="entry name" value="C-TYPE LECTIN DOMAIN-CONTAINING PROTEIN"/>
    <property type="match status" value="1"/>
</dbReference>
<keyword evidence="4" id="KW-1185">Reference proteome</keyword>
<evidence type="ECO:0000259" key="2">
    <source>
        <dbReference type="PROSITE" id="PS50041"/>
    </source>
</evidence>
<dbReference type="CDD" id="cd00037">
    <property type="entry name" value="CLECT"/>
    <property type="match status" value="1"/>
</dbReference>
<feature type="non-terminal residue" evidence="3">
    <location>
        <position position="321"/>
    </location>
</feature>
<name>A0AAV2RPI0_MEGNR</name>
<dbReference type="SMART" id="SM00034">
    <property type="entry name" value="CLECT"/>
    <property type="match status" value="1"/>
</dbReference>
<protein>
    <recommendedName>
        <fullName evidence="2">C-type lectin domain-containing protein</fullName>
    </recommendedName>
</protein>
<dbReference type="Proteomes" id="UP001497623">
    <property type="component" value="Unassembled WGS sequence"/>
</dbReference>
<feature type="region of interest" description="Disordered" evidence="1">
    <location>
        <begin position="1"/>
        <end position="22"/>
    </location>
</feature>
<feature type="domain" description="C-type lectin" evidence="2">
    <location>
        <begin position="137"/>
        <end position="250"/>
    </location>
</feature>
<organism evidence="3 4">
    <name type="scientific">Meganyctiphanes norvegica</name>
    <name type="common">Northern krill</name>
    <name type="synonym">Thysanopoda norvegica</name>
    <dbReference type="NCBI Taxonomy" id="48144"/>
    <lineage>
        <taxon>Eukaryota</taxon>
        <taxon>Metazoa</taxon>
        <taxon>Ecdysozoa</taxon>
        <taxon>Arthropoda</taxon>
        <taxon>Crustacea</taxon>
        <taxon>Multicrustacea</taxon>
        <taxon>Malacostraca</taxon>
        <taxon>Eumalacostraca</taxon>
        <taxon>Eucarida</taxon>
        <taxon>Euphausiacea</taxon>
        <taxon>Euphausiidae</taxon>
        <taxon>Meganyctiphanes</taxon>
    </lineage>
</organism>
<evidence type="ECO:0000313" key="3">
    <source>
        <dbReference type="EMBL" id="CAL4130454.1"/>
    </source>
</evidence>
<accession>A0AAV2RPI0</accession>
<reference evidence="3 4" key="1">
    <citation type="submission" date="2024-05" db="EMBL/GenBank/DDBJ databases">
        <authorList>
            <person name="Wallberg A."/>
        </authorList>
    </citation>
    <scope>NUCLEOTIDE SEQUENCE [LARGE SCALE GENOMIC DNA]</scope>
</reference>
<evidence type="ECO:0000313" key="4">
    <source>
        <dbReference type="Proteomes" id="UP001497623"/>
    </source>
</evidence>
<dbReference type="AlphaFoldDB" id="A0AAV2RPI0"/>
<dbReference type="PROSITE" id="PS50041">
    <property type="entry name" value="C_TYPE_LECTIN_2"/>
    <property type="match status" value="1"/>
</dbReference>
<dbReference type="Gene3D" id="3.10.100.10">
    <property type="entry name" value="Mannose-Binding Protein A, subunit A"/>
    <property type="match status" value="1"/>
</dbReference>
<gene>
    <name evidence="3" type="ORF">MNOR_LOCUS26561</name>
</gene>